<evidence type="ECO:0000256" key="5">
    <source>
        <dbReference type="ARBA" id="ARBA00023242"/>
    </source>
</evidence>
<dbReference type="InterPro" id="IPR036420">
    <property type="entry name" value="BRCT_dom_sf"/>
</dbReference>
<dbReference type="Pfam" id="PF16770">
    <property type="entry name" value="RTT107_BRCT_5"/>
    <property type="match status" value="1"/>
</dbReference>
<feature type="compositionally biased region" description="Basic and acidic residues" evidence="6">
    <location>
        <begin position="987"/>
        <end position="1000"/>
    </location>
</feature>
<feature type="region of interest" description="Disordered" evidence="6">
    <location>
        <begin position="506"/>
        <end position="674"/>
    </location>
</feature>
<feature type="compositionally biased region" description="Low complexity" evidence="6">
    <location>
        <begin position="549"/>
        <end position="558"/>
    </location>
</feature>
<feature type="domain" description="BRCT" evidence="7">
    <location>
        <begin position="1583"/>
        <end position="1665"/>
    </location>
</feature>
<feature type="compositionally biased region" description="Basic and acidic residues" evidence="6">
    <location>
        <begin position="962"/>
        <end position="972"/>
    </location>
</feature>
<accession>A0ABQ9EK20</accession>
<dbReference type="InterPro" id="IPR051579">
    <property type="entry name" value="DDR_Transcriptional_Reg"/>
</dbReference>
<feature type="compositionally biased region" description="Acidic residues" evidence="6">
    <location>
        <begin position="273"/>
        <end position="282"/>
    </location>
</feature>
<keyword evidence="3" id="KW-0227">DNA damage</keyword>
<feature type="region of interest" description="Disordered" evidence="6">
    <location>
        <begin position="1"/>
        <end position="33"/>
    </location>
</feature>
<feature type="compositionally biased region" description="Basic and acidic residues" evidence="6">
    <location>
        <begin position="1340"/>
        <end position="1357"/>
    </location>
</feature>
<feature type="region of interest" description="Disordered" evidence="6">
    <location>
        <begin position="128"/>
        <end position="163"/>
    </location>
</feature>
<feature type="compositionally biased region" description="Basic and acidic residues" evidence="6">
    <location>
        <begin position="892"/>
        <end position="901"/>
    </location>
</feature>
<dbReference type="PANTHER" id="PTHR23196:SF34">
    <property type="entry name" value="MEDIATOR OF DNA DAMAGE CHECKPOINT PROTEIN 1"/>
    <property type="match status" value="1"/>
</dbReference>
<sequence length="1676" mass="185606">MAADLEQTQAIFFDEFDDETDDEDAKSKGPALSREHACIEIQGDSHLIYDKGSRNKTRRAKKGDSGSETGSESMFQTAPTDALGKDQKQGALEGTVVIEEEGYESDESVDLLQPTQAYLTNSTATLKIAPDSEDEEGISTLVLPESDSDTDDEEQKKLKSNDIQTLYIEETTDNEECNETTDDEECNDLRKDIFAAATQAITDIDTKNDKTEDHSDMPTQSFVAESDDEKQDETKKKPVVKEIEITDDESTDDEDGVGPDVSHLFANPTLACDMEDSNDQEDGNQCCGMDEPTQEFSGVNDPTPTFENVSQLSQQSKKEETLVIHEGGTLAVEDVARREENKKSVVKGNDNTRVFSGDETLAVNESLVSKKALSPNVKSKNDDATQVFSGEDQTVAIGESPVSKKTLSPNVKVKDDDATQVFSGNEDQTVAINESPVSKKGETIPRILSPDSKLKNEDPTQVVSGIEDQTLAINNSPLSKKQVKMQNEQFEVKDATLALDNISEDATMAVSEETLPETKQNKRGKRNAKKAQTEPVHNEDKTLIENITDDATVAVSDDVSSEDKTHPPKQMSRGRRSLRNVRSDADISITHDATVAISDETQADSDIEMKQRKTSKRGKKKSVVSTDTVDATVAITNDTIPGSEKNLEQGKKGKKNQKKSHQKETDTTQEFDVSTLVESDDAKTAITVATGVGNDDATQVFEEHTSLPIMHVDEASSKIQFDDVSNDDTQTFAVNATLPVSESDEVKPSPRGRSRRNKYKEENKSTETFRTKKKQEKHQVEDKSNDATQTFDNDGATQVFDIGAEEDNSEEKNDLLKSPVVPLPATSPHKSALASPNRRKQKSPSPKCVKFDVKKGMSENSEEIDMSDTNKKSSTRVTRGKVDMSQNSSKASKKDQKKNQEEATPVVTKSTRGRRSAQAEDQEEAAPAITKSTRGRRSTHAEIQKQDEKKTTKKGRNSLPEETQKTEEEKATRKGGRRSVPAVMERNVGENKVESSEVKTRGKRGKTKVLKDIDEKNEVKDDPNNAENPSITEKAETQSAKKARVKMSVDTVSQIETIKSGHADVGDTSSETEANKEHHKNETESKTEENPTNKKTKGKRGKHKNNSEEIHKTGIEKGHETDNSVNDKTEEEPQPSVSKNKDEQVDSHRRKHGRSSIIHPVDDKSGEKESVPSNSALKDDKKPSESKGRSRKGRDSVVNMDENENKESDKCADSKDEKEVSHSTVRSKGRRGRDSKSVESVEVNVDKSVVNESVVHKSAKRGKKTENMEAKTNKNDVPQDTLAKLKRTGQKKLDNSDATINDDSDNESVIKIGKKRKAVTDDKTDSQESDTKARSKRRKVTENSDDKTDSQEADTKARSKRRKVTENTDDKTDSQESDTKARSKRRKVTENTDDKTDSQESDTKARSKRQKVTENTDDKTDSQESDTKARSKRQKVTENSDDSQEAKSKAGGKRQAIDQDVTQSPSSQKPANTLTVSSPSLRRKSTEPKPKVLFTGVVDEQGQRIVKDLGGELVSSVYDCTHLVTDKVRRTVKFLCCLSRGIPIVMPTWLENCNQNYAPYLVHDASSEKQYNFSLRKSIEKASEASVLDGYKIHVTKSVKPDPPQMEDIIKCSGGEYLKTLPKKFSDNTIVIACPDDKPLCETVLKADIPVVNAEFILTGILRQEADVDKYPFEIF</sequence>
<reference evidence="8 9" key="1">
    <citation type="submission" date="2022-12" db="EMBL/GenBank/DDBJ databases">
        <title>Chromosome-level genome of Tegillarca granosa.</title>
        <authorList>
            <person name="Kim J."/>
        </authorList>
    </citation>
    <scope>NUCLEOTIDE SEQUENCE [LARGE SCALE GENOMIC DNA]</scope>
    <source>
        <strain evidence="8">Teg-2019</strain>
        <tissue evidence="8">Adductor muscle</tissue>
    </source>
</reference>
<feature type="compositionally biased region" description="Basic and acidic residues" evidence="6">
    <location>
        <begin position="1318"/>
        <end position="1333"/>
    </location>
</feature>
<feature type="compositionally biased region" description="Basic and acidic residues" evidence="6">
    <location>
        <begin position="1009"/>
        <end position="1023"/>
    </location>
</feature>
<dbReference type="Proteomes" id="UP001217089">
    <property type="component" value="Unassembled WGS sequence"/>
</dbReference>
<keyword evidence="5" id="KW-0539">Nucleus</keyword>
<evidence type="ECO:0000313" key="8">
    <source>
        <dbReference type="EMBL" id="KAJ8305619.1"/>
    </source>
</evidence>
<dbReference type="Gene3D" id="3.40.50.10190">
    <property type="entry name" value="BRCT domain"/>
    <property type="match status" value="2"/>
</dbReference>
<comment type="caution">
    <text evidence="8">The sequence shown here is derived from an EMBL/GenBank/DDBJ whole genome shotgun (WGS) entry which is preliminary data.</text>
</comment>
<feature type="compositionally biased region" description="Basic and acidic residues" evidence="6">
    <location>
        <begin position="1364"/>
        <end position="1381"/>
    </location>
</feature>
<evidence type="ECO:0000256" key="2">
    <source>
        <dbReference type="ARBA" id="ARBA00022553"/>
    </source>
</evidence>
<feature type="compositionally biased region" description="Polar residues" evidence="6">
    <location>
        <begin position="66"/>
        <end position="79"/>
    </location>
</feature>
<evidence type="ECO:0000256" key="1">
    <source>
        <dbReference type="ARBA" id="ARBA00004123"/>
    </source>
</evidence>
<keyword evidence="2" id="KW-0597">Phosphoprotein</keyword>
<dbReference type="CDD" id="cd17744">
    <property type="entry name" value="BRCT_MDC1_rpt1"/>
    <property type="match status" value="1"/>
</dbReference>
<feature type="compositionally biased region" description="Polar residues" evidence="6">
    <location>
        <begin position="1"/>
        <end position="10"/>
    </location>
</feature>
<feature type="compositionally biased region" description="Basic and acidic residues" evidence="6">
    <location>
        <begin position="1264"/>
        <end position="1274"/>
    </location>
</feature>
<feature type="compositionally biased region" description="Polar residues" evidence="6">
    <location>
        <begin position="294"/>
        <end position="315"/>
    </location>
</feature>
<feature type="compositionally biased region" description="Basic and acidic residues" evidence="6">
    <location>
        <begin position="939"/>
        <end position="950"/>
    </location>
</feature>
<feature type="compositionally biased region" description="Polar residues" evidence="6">
    <location>
        <begin position="1460"/>
        <end position="1480"/>
    </location>
</feature>
<feature type="region of interest" description="Disordered" evidence="6">
    <location>
        <begin position="733"/>
        <end position="1488"/>
    </location>
</feature>
<evidence type="ECO:0000256" key="6">
    <source>
        <dbReference type="SAM" id="MobiDB-lite"/>
    </source>
</evidence>
<feature type="compositionally biased region" description="Basic and acidic residues" evidence="6">
    <location>
        <begin position="1203"/>
        <end position="1221"/>
    </location>
</feature>
<gene>
    <name evidence="8" type="ORF">KUTeg_016164</name>
</gene>
<dbReference type="Pfam" id="PF16589">
    <property type="entry name" value="BRCT_2"/>
    <property type="match status" value="1"/>
</dbReference>
<feature type="compositionally biased region" description="Basic residues" evidence="6">
    <location>
        <begin position="652"/>
        <end position="661"/>
    </location>
</feature>
<protein>
    <recommendedName>
        <fullName evidence="7">BRCT domain-containing protein</fullName>
    </recommendedName>
</protein>
<feature type="compositionally biased region" description="Basic and acidic residues" evidence="6">
    <location>
        <begin position="204"/>
        <end position="216"/>
    </location>
</feature>
<evidence type="ECO:0000313" key="9">
    <source>
        <dbReference type="Proteomes" id="UP001217089"/>
    </source>
</evidence>
<dbReference type="EMBL" id="JARBDR010000813">
    <property type="protein sequence ID" value="KAJ8305619.1"/>
    <property type="molecule type" value="Genomic_DNA"/>
</dbReference>
<feature type="compositionally biased region" description="Low complexity" evidence="6">
    <location>
        <begin position="623"/>
        <end position="636"/>
    </location>
</feature>
<organism evidence="8 9">
    <name type="scientific">Tegillarca granosa</name>
    <name type="common">Malaysian cockle</name>
    <name type="synonym">Anadara granosa</name>
    <dbReference type="NCBI Taxonomy" id="220873"/>
    <lineage>
        <taxon>Eukaryota</taxon>
        <taxon>Metazoa</taxon>
        <taxon>Spiralia</taxon>
        <taxon>Lophotrochozoa</taxon>
        <taxon>Mollusca</taxon>
        <taxon>Bivalvia</taxon>
        <taxon>Autobranchia</taxon>
        <taxon>Pteriomorphia</taxon>
        <taxon>Arcoida</taxon>
        <taxon>Arcoidea</taxon>
        <taxon>Arcidae</taxon>
        <taxon>Tegillarca</taxon>
    </lineage>
</organism>
<comment type="subcellular location">
    <subcellularLocation>
        <location evidence="1">Nucleus</location>
    </subcellularLocation>
</comment>
<proteinExistence type="predicted"/>
<feature type="region of interest" description="Disordered" evidence="6">
    <location>
        <begin position="433"/>
        <end position="459"/>
    </location>
</feature>
<feature type="compositionally biased region" description="Basic and acidic residues" evidence="6">
    <location>
        <begin position="232"/>
        <end position="244"/>
    </location>
</feature>
<feature type="compositionally biased region" description="Basic and acidic residues" evidence="6">
    <location>
        <begin position="1160"/>
        <end position="1170"/>
    </location>
</feature>
<dbReference type="SMART" id="SM00292">
    <property type="entry name" value="BRCT"/>
    <property type="match status" value="2"/>
</dbReference>
<dbReference type="PANTHER" id="PTHR23196">
    <property type="entry name" value="PAX TRANSCRIPTION ACTIVATION DOMAIN INTERACTING PROTEIN"/>
    <property type="match status" value="1"/>
</dbReference>
<feature type="domain" description="BRCT" evidence="7">
    <location>
        <begin position="1489"/>
        <end position="1553"/>
    </location>
</feature>
<feature type="compositionally biased region" description="Basic and acidic residues" evidence="6">
    <location>
        <begin position="759"/>
        <end position="770"/>
    </location>
</feature>
<dbReference type="SUPFAM" id="SSF52113">
    <property type="entry name" value="BRCT domain"/>
    <property type="match status" value="2"/>
</dbReference>
<dbReference type="CDD" id="cd18441">
    <property type="entry name" value="BRCT_MDC1_rpt2"/>
    <property type="match status" value="1"/>
</dbReference>
<feature type="compositionally biased region" description="Basic residues" evidence="6">
    <location>
        <begin position="1094"/>
        <end position="1104"/>
    </location>
</feature>
<name>A0ABQ9EK20_TEGGR</name>
<feature type="region of interest" description="Disordered" evidence="6">
    <location>
        <begin position="49"/>
        <end position="92"/>
    </location>
</feature>
<feature type="compositionally biased region" description="Basic and acidic residues" evidence="6">
    <location>
        <begin position="1105"/>
        <end position="1128"/>
    </location>
</feature>
<feature type="compositionally biased region" description="Basic and acidic residues" evidence="6">
    <location>
        <begin position="1388"/>
        <end position="1429"/>
    </location>
</feature>
<keyword evidence="4" id="KW-0234">DNA repair</keyword>
<dbReference type="InterPro" id="IPR001357">
    <property type="entry name" value="BRCT_dom"/>
</dbReference>
<feature type="compositionally biased region" description="Acidic residues" evidence="6">
    <location>
        <begin position="14"/>
        <end position="24"/>
    </location>
</feature>
<evidence type="ECO:0000256" key="4">
    <source>
        <dbReference type="ARBA" id="ARBA00023204"/>
    </source>
</evidence>
<evidence type="ECO:0000259" key="7">
    <source>
        <dbReference type="PROSITE" id="PS50172"/>
    </source>
</evidence>
<feature type="compositionally biased region" description="Polar residues" evidence="6">
    <location>
        <begin position="786"/>
        <end position="796"/>
    </location>
</feature>
<feature type="compositionally biased region" description="Acidic residues" evidence="6">
    <location>
        <begin position="245"/>
        <end position="257"/>
    </location>
</feature>
<keyword evidence="9" id="KW-1185">Reference proteome</keyword>
<feature type="compositionally biased region" description="Basic residues" evidence="6">
    <location>
        <begin position="612"/>
        <end position="622"/>
    </location>
</feature>
<feature type="compositionally biased region" description="Basic and acidic residues" evidence="6">
    <location>
        <begin position="1177"/>
        <end position="1188"/>
    </location>
</feature>
<feature type="compositionally biased region" description="Basic and acidic residues" evidence="6">
    <location>
        <begin position="1073"/>
        <end position="1092"/>
    </location>
</feature>
<evidence type="ECO:0000256" key="3">
    <source>
        <dbReference type="ARBA" id="ARBA00022763"/>
    </source>
</evidence>
<dbReference type="PROSITE" id="PS50172">
    <property type="entry name" value="BRCT"/>
    <property type="match status" value="2"/>
</dbReference>
<feature type="region of interest" description="Disordered" evidence="6">
    <location>
        <begin position="204"/>
        <end position="320"/>
    </location>
</feature>